<keyword evidence="1" id="KW-1133">Transmembrane helix</keyword>
<evidence type="ECO:0000256" key="1">
    <source>
        <dbReference type="SAM" id="Phobius"/>
    </source>
</evidence>
<dbReference type="SUPFAM" id="SSF54862">
    <property type="entry name" value="4Fe-4S ferredoxins"/>
    <property type="match status" value="1"/>
</dbReference>
<keyword evidence="1" id="KW-0812">Transmembrane</keyword>
<accession>A0A559T0F5</accession>
<feature type="transmembrane region" description="Helical" evidence="1">
    <location>
        <begin position="263"/>
        <end position="285"/>
    </location>
</feature>
<gene>
    <name evidence="2" type="ORF">FHU10_0508</name>
</gene>
<name>A0A559T0F5_SERFO</name>
<keyword evidence="1" id="KW-0472">Membrane</keyword>
<dbReference type="SUPFAM" id="SSF103501">
    <property type="entry name" value="Respiratory nitrate reductase 1 gamma chain"/>
    <property type="match status" value="1"/>
</dbReference>
<protein>
    <submittedName>
        <fullName evidence="2">Citrate/tricarballylate utilization protein</fullName>
    </submittedName>
</protein>
<dbReference type="InterPro" id="IPR036197">
    <property type="entry name" value="NarG-like_sf"/>
</dbReference>
<feature type="transmembrane region" description="Helical" evidence="1">
    <location>
        <begin position="305"/>
        <end position="321"/>
    </location>
</feature>
<dbReference type="NCBIfam" id="TIGR02484">
    <property type="entry name" value="CitB"/>
    <property type="match status" value="1"/>
</dbReference>
<dbReference type="AlphaFoldDB" id="A0A559T0F5"/>
<proteinExistence type="predicted"/>
<dbReference type="NCBIfam" id="NF011607">
    <property type="entry name" value="PRK15033.1"/>
    <property type="match status" value="1"/>
</dbReference>
<reference evidence="2" key="1">
    <citation type="submission" date="2019-06" db="EMBL/GenBank/DDBJ databases">
        <authorList>
            <person name="Deangelis K."/>
            <person name="Huntemann M."/>
            <person name="Clum A."/>
            <person name="Pillay M."/>
            <person name="Palaniappan K."/>
            <person name="Varghese N."/>
            <person name="Mikhailova N."/>
            <person name="Stamatis D."/>
            <person name="Reddy T."/>
            <person name="Daum C."/>
            <person name="Shapiro N."/>
            <person name="Ivanova N."/>
            <person name="Kyrpides N."/>
            <person name="Woyke T."/>
        </authorList>
    </citation>
    <scope>NUCLEOTIDE SEQUENCE [LARGE SCALE GENOMIC DNA]</scope>
    <source>
        <strain evidence="2">128R</strain>
    </source>
</reference>
<feature type="transmembrane region" description="Helical" evidence="1">
    <location>
        <begin position="230"/>
        <end position="251"/>
    </location>
</feature>
<reference evidence="2" key="2">
    <citation type="submission" date="2019-08" db="EMBL/GenBank/DDBJ databases">
        <title>Investigation of anaerobic lignin degradation for improved lignocellulosic biofuels.</title>
        <authorList>
            <person name="Deangelis K.PhD."/>
        </authorList>
    </citation>
    <scope>NUCLEOTIDE SEQUENCE [LARGE SCALE GENOMIC DNA]</scope>
    <source>
        <strain evidence="2">128R</strain>
    </source>
</reference>
<organism evidence="2">
    <name type="scientific">Serratia fonticola</name>
    <dbReference type="NCBI Taxonomy" id="47917"/>
    <lineage>
        <taxon>Bacteria</taxon>
        <taxon>Pseudomonadati</taxon>
        <taxon>Pseudomonadota</taxon>
        <taxon>Gammaproteobacteria</taxon>
        <taxon>Enterobacterales</taxon>
        <taxon>Yersiniaceae</taxon>
        <taxon>Serratia</taxon>
    </lineage>
</organism>
<dbReference type="OrthoDB" id="9765258at2"/>
<feature type="transmembrane region" description="Helical" evidence="1">
    <location>
        <begin position="154"/>
        <end position="173"/>
    </location>
</feature>
<comment type="caution">
    <text evidence="2">The sequence shown here is derived from an EMBL/GenBank/DDBJ whole genome shotgun (WGS) entry which is preliminary data.</text>
</comment>
<feature type="transmembrane region" description="Helical" evidence="1">
    <location>
        <begin position="327"/>
        <end position="348"/>
    </location>
</feature>
<dbReference type="EMBL" id="VISQ01000001">
    <property type="protein sequence ID" value="TVZ68089.1"/>
    <property type="molecule type" value="Genomic_DNA"/>
</dbReference>
<evidence type="ECO:0000313" key="2">
    <source>
        <dbReference type="EMBL" id="TVZ68089.1"/>
    </source>
</evidence>
<sequence>MKQLELLIREAQSLTDNEQEVERVMQICNACRYCEGFCAVFPAMTYRLTFGKADINYLANLCHNCGACLHACQYAPPHEFGVNVPQAMAKVRVETYQEYAWPASLGALYQRAGMAVALALALGIGLFLLLVMALKGTLIHSPLAGEFYQIFPHNLLAVMFGSVFVFSIGSLLFSTCRFWREISSDAGSLPAMVETTRHVLTLTYLDGGHGEGCNDEDDAFTLRRRRFHHFTFYGFMLCFASTVVATGYHFLLGQEAPYDLLSLPVILGTLGGVGLIVGPAGLLWLNLRRNPAHGDAAQKPMDRGFILLLLLVSISGIALLVGRDTSLMAALLAIHLGTVMALFLTLPYGKFAHGFYRTAALLKWAIEKRRKA</sequence>
<feature type="transmembrane region" description="Helical" evidence="1">
    <location>
        <begin position="112"/>
        <end position="134"/>
    </location>
</feature>
<dbReference type="InterPro" id="IPR012830">
    <property type="entry name" value="Citrate_utilization_prot_B"/>
</dbReference>